<accession>A0A919N6Z9</accession>
<keyword evidence="5" id="KW-0808">Transferase</keyword>
<dbReference type="PRINTS" id="PR00344">
    <property type="entry name" value="BCTRLSENSOR"/>
</dbReference>
<dbReference type="Pfam" id="PF02518">
    <property type="entry name" value="HATPase_c"/>
    <property type="match status" value="1"/>
</dbReference>
<dbReference type="Pfam" id="PF00512">
    <property type="entry name" value="HisKA"/>
    <property type="match status" value="1"/>
</dbReference>
<dbReference type="PANTHER" id="PTHR43711">
    <property type="entry name" value="TWO-COMPONENT HISTIDINE KINASE"/>
    <property type="match status" value="1"/>
</dbReference>
<evidence type="ECO:0000313" key="10">
    <source>
        <dbReference type="EMBL" id="GIF05476.1"/>
    </source>
</evidence>
<dbReference type="SMART" id="SM00091">
    <property type="entry name" value="PAS"/>
    <property type="match status" value="1"/>
</dbReference>
<dbReference type="GO" id="GO:0000155">
    <property type="term" value="F:phosphorelay sensor kinase activity"/>
    <property type="evidence" value="ECO:0007669"/>
    <property type="project" value="InterPro"/>
</dbReference>
<dbReference type="Gene3D" id="1.10.287.130">
    <property type="match status" value="1"/>
</dbReference>
<dbReference type="PANTHER" id="PTHR43711:SF1">
    <property type="entry name" value="HISTIDINE KINASE 1"/>
    <property type="match status" value="1"/>
</dbReference>
<dbReference type="Proteomes" id="UP000629619">
    <property type="component" value="Unassembled WGS sequence"/>
</dbReference>
<dbReference type="InterPro" id="IPR036890">
    <property type="entry name" value="HATPase_C_sf"/>
</dbReference>
<feature type="domain" description="Histidine kinase" evidence="8">
    <location>
        <begin position="475"/>
        <end position="692"/>
    </location>
</feature>
<dbReference type="PROSITE" id="PS50112">
    <property type="entry name" value="PAS"/>
    <property type="match status" value="1"/>
</dbReference>
<proteinExistence type="predicted"/>
<dbReference type="InterPro" id="IPR003594">
    <property type="entry name" value="HATPase_dom"/>
</dbReference>
<evidence type="ECO:0000256" key="2">
    <source>
        <dbReference type="ARBA" id="ARBA00004236"/>
    </source>
</evidence>
<dbReference type="Pfam" id="PF08448">
    <property type="entry name" value="PAS_4"/>
    <property type="match status" value="1"/>
</dbReference>
<evidence type="ECO:0000259" key="8">
    <source>
        <dbReference type="PROSITE" id="PS50109"/>
    </source>
</evidence>
<organism evidence="10 11">
    <name type="scientific">Actinoplanes siamensis</name>
    <dbReference type="NCBI Taxonomy" id="1223317"/>
    <lineage>
        <taxon>Bacteria</taxon>
        <taxon>Bacillati</taxon>
        <taxon>Actinomycetota</taxon>
        <taxon>Actinomycetes</taxon>
        <taxon>Micromonosporales</taxon>
        <taxon>Micromonosporaceae</taxon>
        <taxon>Actinoplanes</taxon>
    </lineage>
</organism>
<evidence type="ECO:0000256" key="7">
    <source>
        <dbReference type="ARBA" id="ARBA00023012"/>
    </source>
</evidence>
<dbReference type="EC" id="2.7.13.3" evidence="3"/>
<evidence type="ECO:0000256" key="5">
    <source>
        <dbReference type="ARBA" id="ARBA00022679"/>
    </source>
</evidence>
<keyword evidence="11" id="KW-1185">Reference proteome</keyword>
<dbReference type="CDD" id="cd00075">
    <property type="entry name" value="HATPase"/>
    <property type="match status" value="1"/>
</dbReference>
<dbReference type="InterPro" id="IPR003018">
    <property type="entry name" value="GAF"/>
</dbReference>
<dbReference type="Pfam" id="PF01590">
    <property type="entry name" value="GAF"/>
    <property type="match status" value="1"/>
</dbReference>
<dbReference type="Gene3D" id="3.30.450.40">
    <property type="match status" value="2"/>
</dbReference>
<dbReference type="InterPro" id="IPR029016">
    <property type="entry name" value="GAF-like_dom_sf"/>
</dbReference>
<comment type="catalytic activity">
    <reaction evidence="1">
        <text>ATP + protein L-histidine = ADP + protein N-phospho-L-histidine.</text>
        <dbReference type="EC" id="2.7.13.3"/>
    </reaction>
</comment>
<dbReference type="SMART" id="SM00387">
    <property type="entry name" value="HATPase_c"/>
    <property type="match status" value="1"/>
</dbReference>
<comment type="caution">
    <text evidence="10">The sequence shown here is derived from an EMBL/GenBank/DDBJ whole genome shotgun (WGS) entry which is preliminary data.</text>
</comment>
<name>A0A919N6Z9_9ACTN</name>
<keyword evidence="4" id="KW-0597">Phosphoprotein</keyword>
<dbReference type="InterPro" id="IPR000014">
    <property type="entry name" value="PAS"/>
</dbReference>
<evidence type="ECO:0000313" key="11">
    <source>
        <dbReference type="Proteomes" id="UP000629619"/>
    </source>
</evidence>
<keyword evidence="7" id="KW-0902">Two-component regulatory system</keyword>
<evidence type="ECO:0000256" key="3">
    <source>
        <dbReference type="ARBA" id="ARBA00012438"/>
    </source>
</evidence>
<dbReference type="SUPFAM" id="SSF47384">
    <property type="entry name" value="Homodimeric domain of signal transducing histidine kinase"/>
    <property type="match status" value="1"/>
</dbReference>
<dbReference type="InterPro" id="IPR035965">
    <property type="entry name" value="PAS-like_dom_sf"/>
</dbReference>
<dbReference type="InterPro" id="IPR050736">
    <property type="entry name" value="Sensor_HK_Regulatory"/>
</dbReference>
<dbReference type="SUPFAM" id="SSF55785">
    <property type="entry name" value="PYP-like sensor domain (PAS domain)"/>
    <property type="match status" value="1"/>
</dbReference>
<comment type="subcellular location">
    <subcellularLocation>
        <location evidence="2">Cell membrane</location>
    </subcellularLocation>
</comment>
<dbReference type="InterPro" id="IPR005467">
    <property type="entry name" value="His_kinase_dom"/>
</dbReference>
<dbReference type="InterPro" id="IPR013656">
    <property type="entry name" value="PAS_4"/>
</dbReference>
<evidence type="ECO:0000256" key="1">
    <source>
        <dbReference type="ARBA" id="ARBA00000085"/>
    </source>
</evidence>
<dbReference type="InterPro" id="IPR003661">
    <property type="entry name" value="HisK_dim/P_dom"/>
</dbReference>
<dbReference type="CDD" id="cd00082">
    <property type="entry name" value="HisKA"/>
    <property type="match status" value="1"/>
</dbReference>
<dbReference type="Pfam" id="PF13185">
    <property type="entry name" value="GAF_2"/>
    <property type="match status" value="1"/>
</dbReference>
<sequence length="696" mass="74360">MVLRDPARLAAVNRARRALPAQPIPLDAISRLAARLLHGPMAAATLVGADEEFFAGNHGLPESLTARGRAPLEYSVCKYVVARDHPVMCVDMPHDEDRELREHALVREYGVRAFLAVPVRDADDRSLGSLSVLDTEAREWSGDDLANLLDVAELLRPVATTGAAQAAERDRSFLDALLNSLSVGVLACDDTGRVTAVNQALREVSGIPADAPVPVDYAETVAGVLHDAQQRPMPWQDTPLMRALRGEHVGSIDILAVEPGVRTRTFATTAQPMTAPDGRVLGAVAVSDEVTAIRRAERFRACHVAVDEALRAARSEVEAAPAVLRAVGAALDWQYAELFFVDEGTGRLSSAGYWDASGQETEGLFGVTPVRGAGVTGRVWASGRAEWVPDVTAGPDRTAAYERRGIRTVLSVPVRNGEALLGVLTCGAGALEVNEELLTVLLDGVAAQLGVYVALHRAEQVTRQLSRAQDDFITLVGHEMRTPLTSIAANVTILAEDVDAMDAEQRQILRSVARNTGALQSIVDKLLDLAGLESGYLGLTLEQVDLAAIAAEAVGAARRLAAGSGVQLLSDLPERLPLWGDAVRLRQVVDDLLSNAVRYSRVGGRVRVELHAYEKLVSLCIADTGIGTPAEERNRVFDRFFRGSNVRHQGTTGSGLGLSVARTIASLHGGSIRLIPNRPSGTVACLQLPPDGVNRD</sequence>
<dbReference type="AlphaFoldDB" id="A0A919N6Z9"/>
<evidence type="ECO:0000256" key="6">
    <source>
        <dbReference type="ARBA" id="ARBA00022777"/>
    </source>
</evidence>
<evidence type="ECO:0000256" key="4">
    <source>
        <dbReference type="ARBA" id="ARBA00022553"/>
    </source>
</evidence>
<dbReference type="GO" id="GO:0005886">
    <property type="term" value="C:plasma membrane"/>
    <property type="evidence" value="ECO:0007669"/>
    <property type="project" value="UniProtKB-SubCell"/>
</dbReference>
<dbReference type="InterPro" id="IPR004358">
    <property type="entry name" value="Sig_transdc_His_kin-like_C"/>
</dbReference>
<protein>
    <recommendedName>
        <fullName evidence="3">histidine kinase</fullName>
        <ecNumber evidence="3">2.7.13.3</ecNumber>
    </recommendedName>
</protein>
<feature type="domain" description="PAS" evidence="9">
    <location>
        <begin position="170"/>
        <end position="210"/>
    </location>
</feature>
<dbReference type="EMBL" id="BOMW01000027">
    <property type="protein sequence ID" value="GIF05476.1"/>
    <property type="molecule type" value="Genomic_DNA"/>
</dbReference>
<dbReference type="Gene3D" id="3.30.565.10">
    <property type="entry name" value="Histidine kinase-like ATPase, C-terminal domain"/>
    <property type="match status" value="1"/>
</dbReference>
<dbReference type="InterPro" id="IPR036097">
    <property type="entry name" value="HisK_dim/P_sf"/>
</dbReference>
<keyword evidence="6" id="KW-0418">Kinase</keyword>
<gene>
    <name evidence="10" type="ORF">Asi03nite_30140</name>
</gene>
<dbReference type="SUPFAM" id="SSF55781">
    <property type="entry name" value="GAF domain-like"/>
    <property type="match status" value="2"/>
</dbReference>
<reference evidence="10" key="1">
    <citation type="submission" date="2021-01" db="EMBL/GenBank/DDBJ databases">
        <title>Whole genome shotgun sequence of Actinoplanes siamensis NBRC 109076.</title>
        <authorList>
            <person name="Komaki H."/>
            <person name="Tamura T."/>
        </authorList>
    </citation>
    <scope>NUCLEOTIDE SEQUENCE</scope>
    <source>
        <strain evidence="10">NBRC 109076</strain>
    </source>
</reference>
<dbReference type="Gene3D" id="3.30.450.20">
    <property type="entry name" value="PAS domain"/>
    <property type="match status" value="1"/>
</dbReference>
<dbReference type="SMART" id="SM00065">
    <property type="entry name" value="GAF"/>
    <property type="match status" value="2"/>
</dbReference>
<dbReference type="SUPFAM" id="SSF55874">
    <property type="entry name" value="ATPase domain of HSP90 chaperone/DNA topoisomerase II/histidine kinase"/>
    <property type="match status" value="1"/>
</dbReference>
<evidence type="ECO:0000259" key="9">
    <source>
        <dbReference type="PROSITE" id="PS50112"/>
    </source>
</evidence>
<dbReference type="PROSITE" id="PS50109">
    <property type="entry name" value="HIS_KIN"/>
    <property type="match status" value="1"/>
</dbReference>
<dbReference type="SMART" id="SM00388">
    <property type="entry name" value="HisKA"/>
    <property type="match status" value="1"/>
</dbReference>